<evidence type="ECO:0000313" key="4">
    <source>
        <dbReference type="EMBL" id="WOH11725.1"/>
    </source>
</evidence>
<sequence length="285" mass="31711">MSTTCTFIKQWATDSKRLLEGAEEDDHMSTSPSWNSALFFPGKKLSPIPFGIPRAKESVEDLDIITKFLYFSKSDIIRIRDKAKLDSLSEKLPSKVQSVLGIIGKAIIDLSVANPANPKRFMIAQALNMRERMHPPLPKDHCGNMFLFTSAESVADEKGVELPILVKQLSASVSRALEDCKTLLSLGDEGQMMIAHAFNNLTNRTISKPGHSIVCIFSDWTKFPFYETDFGWGLPIWVSASYIPLQNSAILISDKSGEGIEAWVNLNVGDLSKFQNDCNIMEFTS</sequence>
<comment type="similarity">
    <text evidence="1">Belongs to the plant acyltransferase family.</text>
</comment>
<dbReference type="GO" id="GO:0016746">
    <property type="term" value="F:acyltransferase activity"/>
    <property type="evidence" value="ECO:0007669"/>
    <property type="project" value="UniProtKB-KW"/>
</dbReference>
<evidence type="ECO:0000256" key="3">
    <source>
        <dbReference type="ARBA" id="ARBA00023315"/>
    </source>
</evidence>
<dbReference type="EMBL" id="CP093350">
    <property type="protein sequence ID" value="WOH11725.1"/>
    <property type="molecule type" value="Genomic_DNA"/>
</dbReference>
<keyword evidence="2" id="KW-0808">Transferase</keyword>
<organism evidence="4 5">
    <name type="scientific">Daucus carota subsp. sativus</name>
    <name type="common">Carrot</name>
    <dbReference type="NCBI Taxonomy" id="79200"/>
    <lineage>
        <taxon>Eukaryota</taxon>
        <taxon>Viridiplantae</taxon>
        <taxon>Streptophyta</taxon>
        <taxon>Embryophyta</taxon>
        <taxon>Tracheophyta</taxon>
        <taxon>Spermatophyta</taxon>
        <taxon>Magnoliopsida</taxon>
        <taxon>eudicotyledons</taxon>
        <taxon>Gunneridae</taxon>
        <taxon>Pentapetalae</taxon>
        <taxon>asterids</taxon>
        <taxon>campanulids</taxon>
        <taxon>Apiales</taxon>
        <taxon>Apiaceae</taxon>
        <taxon>Apioideae</taxon>
        <taxon>Scandiceae</taxon>
        <taxon>Daucinae</taxon>
        <taxon>Daucus</taxon>
        <taxon>Daucus sect. Daucus</taxon>
    </lineage>
</organism>
<dbReference type="InterPro" id="IPR023213">
    <property type="entry name" value="CAT-like_dom_sf"/>
</dbReference>
<gene>
    <name evidence="4" type="ORF">DCAR_0831216</name>
</gene>
<reference evidence="4" key="2">
    <citation type="submission" date="2022-03" db="EMBL/GenBank/DDBJ databases">
        <title>Draft title - Genomic analysis of global carrot germplasm unveils the trajectory of domestication and the origin of high carotenoid orange carrot.</title>
        <authorList>
            <person name="Iorizzo M."/>
            <person name="Ellison S."/>
            <person name="Senalik D."/>
            <person name="Macko-Podgorni A."/>
            <person name="Grzebelus D."/>
            <person name="Bostan H."/>
            <person name="Rolling W."/>
            <person name="Curaba J."/>
            <person name="Simon P."/>
        </authorList>
    </citation>
    <scope>NUCLEOTIDE SEQUENCE</scope>
    <source>
        <tissue evidence="4">Leaf</tissue>
    </source>
</reference>
<evidence type="ECO:0000313" key="5">
    <source>
        <dbReference type="Proteomes" id="UP000077755"/>
    </source>
</evidence>
<dbReference type="Pfam" id="PF02458">
    <property type="entry name" value="Transferase"/>
    <property type="match status" value="1"/>
</dbReference>
<name>A0AAF0XPS0_DAUCS</name>
<reference evidence="4" key="1">
    <citation type="journal article" date="2016" name="Nat. Genet.">
        <title>A high-quality carrot genome assembly provides new insights into carotenoid accumulation and asterid genome evolution.</title>
        <authorList>
            <person name="Iorizzo M."/>
            <person name="Ellison S."/>
            <person name="Senalik D."/>
            <person name="Zeng P."/>
            <person name="Satapoomin P."/>
            <person name="Huang J."/>
            <person name="Bowman M."/>
            <person name="Iovene M."/>
            <person name="Sanseverino W."/>
            <person name="Cavagnaro P."/>
            <person name="Yildiz M."/>
            <person name="Macko-Podgorni A."/>
            <person name="Moranska E."/>
            <person name="Grzebelus E."/>
            <person name="Grzebelus D."/>
            <person name="Ashrafi H."/>
            <person name="Zheng Z."/>
            <person name="Cheng S."/>
            <person name="Spooner D."/>
            <person name="Van Deynze A."/>
            <person name="Simon P."/>
        </authorList>
    </citation>
    <scope>NUCLEOTIDE SEQUENCE</scope>
    <source>
        <tissue evidence="4">Leaf</tissue>
    </source>
</reference>
<keyword evidence="5" id="KW-1185">Reference proteome</keyword>
<protein>
    <submittedName>
        <fullName evidence="4">Uncharacterized protein</fullName>
    </submittedName>
</protein>
<dbReference type="AlphaFoldDB" id="A0AAF0XPS0"/>
<keyword evidence="3" id="KW-0012">Acyltransferase</keyword>
<accession>A0AAF0XPS0</accession>
<dbReference type="Gene3D" id="3.30.559.10">
    <property type="entry name" value="Chloramphenicol acetyltransferase-like domain"/>
    <property type="match status" value="1"/>
</dbReference>
<dbReference type="PANTHER" id="PTHR31623:SF124">
    <property type="entry name" value="VINORINE SYNTHASE-RELATED"/>
    <property type="match status" value="1"/>
</dbReference>
<evidence type="ECO:0000256" key="2">
    <source>
        <dbReference type="ARBA" id="ARBA00022679"/>
    </source>
</evidence>
<dbReference type="PANTHER" id="PTHR31623">
    <property type="entry name" value="F21J9.9"/>
    <property type="match status" value="1"/>
</dbReference>
<evidence type="ECO:0000256" key="1">
    <source>
        <dbReference type="ARBA" id="ARBA00009861"/>
    </source>
</evidence>
<proteinExistence type="inferred from homology"/>
<dbReference type="Proteomes" id="UP000077755">
    <property type="component" value="Chromosome 8"/>
</dbReference>